<reference evidence="1" key="2">
    <citation type="submission" date="2020-09" db="EMBL/GenBank/DDBJ databases">
        <authorList>
            <person name="Sun Q."/>
            <person name="Ohkuma M."/>
        </authorList>
    </citation>
    <scope>NUCLEOTIDE SEQUENCE</scope>
    <source>
        <strain evidence="1">JCM 11219</strain>
    </source>
</reference>
<gene>
    <name evidence="1" type="ORF">GCM10007112_09580</name>
</gene>
<name>A0A830E5Z9_9CREN</name>
<reference evidence="1" key="1">
    <citation type="journal article" date="2014" name="Int. J. Syst. Evol. Microbiol.">
        <title>Complete genome sequence of Corynebacterium casei LMG S-19264T (=DSM 44701T), isolated from a smear-ripened cheese.</title>
        <authorList>
            <consortium name="US DOE Joint Genome Institute (JGI-PGF)"/>
            <person name="Walter F."/>
            <person name="Albersmeier A."/>
            <person name="Kalinowski J."/>
            <person name="Ruckert C."/>
        </authorList>
    </citation>
    <scope>NUCLEOTIDE SEQUENCE</scope>
    <source>
        <strain evidence="1">JCM 11219</strain>
    </source>
</reference>
<sequence length="64" mass="6913">MIPAHLVVVSLGTGLGDVIAEYYGGGIELRLRVGAPGIGILDNRTIPSPQYRGYWVYGRVNNNL</sequence>
<dbReference type="AlphaFoldDB" id="A0A830E5Z9"/>
<evidence type="ECO:0000313" key="1">
    <source>
        <dbReference type="EMBL" id="GGI74883.1"/>
    </source>
</evidence>
<dbReference type="Proteomes" id="UP000657075">
    <property type="component" value="Unassembled WGS sequence"/>
</dbReference>
<proteinExistence type="predicted"/>
<evidence type="ECO:0000313" key="2">
    <source>
        <dbReference type="Proteomes" id="UP000657075"/>
    </source>
</evidence>
<accession>A0A830E5Z9</accession>
<organism evidence="1 2">
    <name type="scientific">Vulcanisaeta souniana JCM 11219</name>
    <dbReference type="NCBI Taxonomy" id="1293586"/>
    <lineage>
        <taxon>Archaea</taxon>
        <taxon>Thermoproteota</taxon>
        <taxon>Thermoprotei</taxon>
        <taxon>Thermoproteales</taxon>
        <taxon>Thermoproteaceae</taxon>
        <taxon>Vulcanisaeta</taxon>
    </lineage>
</organism>
<protein>
    <submittedName>
        <fullName evidence="1">Uncharacterized protein</fullName>
    </submittedName>
</protein>
<comment type="caution">
    <text evidence="1">The sequence shown here is derived from an EMBL/GenBank/DDBJ whole genome shotgun (WGS) entry which is preliminary data.</text>
</comment>
<dbReference type="EMBL" id="BMNM01000003">
    <property type="protein sequence ID" value="GGI74883.1"/>
    <property type="molecule type" value="Genomic_DNA"/>
</dbReference>